<dbReference type="RefSeq" id="WP_201957766.1">
    <property type="nucleotide sequence ID" value="NZ_JAERRJ010000021.1"/>
</dbReference>
<proteinExistence type="predicted"/>
<keyword evidence="2" id="KW-1185">Reference proteome</keyword>
<protein>
    <submittedName>
        <fullName evidence="1">Uncharacterized protein</fullName>
    </submittedName>
</protein>
<gene>
    <name evidence="1" type="ORF">JK358_36370</name>
</gene>
<name>A0ABS1MGU2_9NOCA</name>
<reference evidence="1 2" key="1">
    <citation type="submission" date="2021-01" db="EMBL/GenBank/DDBJ databases">
        <title>WGS of actinomycetes isolated from Thailand.</title>
        <authorList>
            <person name="Thawai C."/>
        </authorList>
    </citation>
    <scope>NUCLEOTIDE SEQUENCE [LARGE SCALE GENOMIC DNA]</scope>
    <source>
        <strain evidence="1 2">LPG 2</strain>
    </source>
</reference>
<sequence>MNTHHSDLARLRRKFASAVAGFEPTADPLDAELLATFLLESLGTALESRTPSDFDQNVLGIVIPGIASTASAKALAILRALSTLTTGEVSMAAASAADRLLAAGAPISDWLTELSAPITVSGCTHISEPDHDIAFLIAAFHRAARSHVIVTQIDHLNTGKALDISLADTDRVGVLLDELRACTPAMVAKPLPAQTFREQLEFALSMRAACDHQVQAPAPALADANDAHYRAMARLLAARLTTLPLLPTRAGCTAPHRIPNARRHVRGRIGL</sequence>
<dbReference type="Proteomes" id="UP000602198">
    <property type="component" value="Unassembled WGS sequence"/>
</dbReference>
<dbReference type="EMBL" id="JAERRJ010000021">
    <property type="protein sequence ID" value="MBL1079887.1"/>
    <property type="molecule type" value="Genomic_DNA"/>
</dbReference>
<organism evidence="1 2">
    <name type="scientific">Nocardia acididurans</name>
    <dbReference type="NCBI Taxonomy" id="2802282"/>
    <lineage>
        <taxon>Bacteria</taxon>
        <taxon>Bacillati</taxon>
        <taxon>Actinomycetota</taxon>
        <taxon>Actinomycetes</taxon>
        <taxon>Mycobacteriales</taxon>
        <taxon>Nocardiaceae</taxon>
        <taxon>Nocardia</taxon>
    </lineage>
</organism>
<evidence type="ECO:0000313" key="1">
    <source>
        <dbReference type="EMBL" id="MBL1079887.1"/>
    </source>
</evidence>
<comment type="caution">
    <text evidence="1">The sequence shown here is derived from an EMBL/GenBank/DDBJ whole genome shotgun (WGS) entry which is preliminary data.</text>
</comment>
<evidence type="ECO:0000313" key="2">
    <source>
        <dbReference type="Proteomes" id="UP000602198"/>
    </source>
</evidence>
<accession>A0ABS1MGU2</accession>